<dbReference type="Gene3D" id="1.10.3450.10">
    <property type="entry name" value="TTHA0068-like"/>
    <property type="match status" value="1"/>
</dbReference>
<dbReference type="RefSeq" id="WP_048680145.1">
    <property type="nucleotide sequence ID" value="NZ_CCXW01000001.1"/>
</dbReference>
<proteinExistence type="predicted"/>
<comment type="caution">
    <text evidence="1">The sequence shown here is derived from an EMBL/GenBank/DDBJ whole genome shotgun (WGS) entry which is preliminary data.</text>
</comment>
<dbReference type="InterPro" id="IPR005500">
    <property type="entry name" value="DUF309"/>
</dbReference>
<dbReference type="EMBL" id="CCXW01000001">
    <property type="protein sequence ID" value="CEG33535.1"/>
    <property type="molecule type" value="Genomic_DNA"/>
</dbReference>
<accession>A0AAN2TTP6</accession>
<dbReference type="Proteomes" id="UP000182110">
    <property type="component" value="Unassembled WGS sequence"/>
</dbReference>
<organism evidence="1 2">
    <name type="scientific">Peribacillus simplex</name>
    <dbReference type="NCBI Taxonomy" id="1478"/>
    <lineage>
        <taxon>Bacteria</taxon>
        <taxon>Bacillati</taxon>
        <taxon>Bacillota</taxon>
        <taxon>Bacilli</taxon>
        <taxon>Bacillales</taxon>
        <taxon>Bacillaceae</taxon>
        <taxon>Peribacillus</taxon>
    </lineage>
</organism>
<dbReference type="AlphaFoldDB" id="A0AAN2TTP6"/>
<sequence>MTYAEDYLSFLVHFHGTRDYFECHEILEEYWKETAPKERDSHWVGLIQIAVALYHDRRGNKKGAARTLSKALANLHLKKAELLKLGLDPERLFKLLEDTHERMLSQKPYKSINLPISDQRLIEKCQSMCSQEGSIWGADSDMTNTSIVDKHLMRDRSDVISERARQLSLRKTRMEDRP</sequence>
<reference evidence="1 2" key="1">
    <citation type="journal article" date="2014" name="Genome Announc.">
        <title>Genome Sequence of Bacillus simplex Strain P558, Isolated from a Human Fecal Sample.</title>
        <authorList>
            <person name="Croce O."/>
            <person name="Hugon P."/>
            <person name="Lagier J.C."/>
            <person name="Bibi F."/>
            <person name="Robert C."/>
            <person name="Azhar E.I."/>
            <person name="Raoult D."/>
            <person name="Fournier P.E."/>
        </authorList>
    </citation>
    <scope>NUCLEOTIDE SEQUENCE [LARGE SCALE GENOMIC DNA]</scope>
    <source>
        <strain evidence="1 2">P558</strain>
    </source>
</reference>
<gene>
    <name evidence="1" type="primary">ypuF</name>
    <name evidence="1" type="ORF">BN1180_03712</name>
</gene>
<evidence type="ECO:0000313" key="2">
    <source>
        <dbReference type="Proteomes" id="UP000182110"/>
    </source>
</evidence>
<dbReference type="PANTHER" id="PTHR34796:SF1">
    <property type="entry name" value="EXPRESSED PROTEIN"/>
    <property type="match status" value="1"/>
</dbReference>
<protein>
    <submittedName>
        <fullName evidence="1">SMC interacting protein</fullName>
    </submittedName>
</protein>
<dbReference type="Pfam" id="PF03745">
    <property type="entry name" value="DUF309"/>
    <property type="match status" value="1"/>
</dbReference>
<evidence type="ECO:0000313" key="1">
    <source>
        <dbReference type="EMBL" id="CEG33535.1"/>
    </source>
</evidence>
<dbReference type="SUPFAM" id="SSF140663">
    <property type="entry name" value="TTHA0068-like"/>
    <property type="match status" value="1"/>
</dbReference>
<dbReference type="PANTHER" id="PTHR34796">
    <property type="entry name" value="EXPRESSED PROTEIN"/>
    <property type="match status" value="1"/>
</dbReference>
<dbReference type="InterPro" id="IPR023203">
    <property type="entry name" value="TTHA0068_sf"/>
</dbReference>
<name>A0AAN2TTP6_9BACI</name>
<keyword evidence="2" id="KW-1185">Reference proteome</keyword>